<organism evidence="3 4">
    <name type="scientific">Paludisphaera borealis</name>
    <dbReference type="NCBI Taxonomy" id="1387353"/>
    <lineage>
        <taxon>Bacteria</taxon>
        <taxon>Pseudomonadati</taxon>
        <taxon>Planctomycetota</taxon>
        <taxon>Planctomycetia</taxon>
        <taxon>Isosphaerales</taxon>
        <taxon>Isosphaeraceae</taxon>
        <taxon>Paludisphaera</taxon>
    </lineage>
</organism>
<keyword evidence="1" id="KW-0547">Nucleotide-binding</keyword>
<dbReference type="InterPro" id="IPR011761">
    <property type="entry name" value="ATP-grasp"/>
</dbReference>
<dbReference type="AlphaFoldDB" id="A0A1U7CWU3"/>
<evidence type="ECO:0000313" key="3">
    <source>
        <dbReference type="EMBL" id="APW63353.1"/>
    </source>
</evidence>
<protein>
    <recommendedName>
        <fullName evidence="2">ATP-grasp domain-containing protein</fullName>
    </recommendedName>
</protein>
<keyword evidence="4" id="KW-1185">Reference proteome</keyword>
<dbReference type="Proteomes" id="UP000186309">
    <property type="component" value="Chromosome"/>
</dbReference>
<dbReference type="STRING" id="1387353.BSF38_04917"/>
<accession>A0A1U7CWU3</accession>
<name>A0A1U7CWU3_9BACT</name>
<dbReference type="GO" id="GO:0046872">
    <property type="term" value="F:metal ion binding"/>
    <property type="evidence" value="ECO:0007669"/>
    <property type="project" value="InterPro"/>
</dbReference>
<dbReference type="RefSeq" id="WP_076349709.1">
    <property type="nucleotide sequence ID" value="NZ_CP019082.1"/>
</dbReference>
<sequence length="379" mass="41052">MPTTADVLIVGASTRAAAFSAARAGLRPRCLDQYADADLTDLCPTSRFDPLEDEARLDQMAAAHDCPSWFYTGPLENHPGLIERLKPAGPLLGNGPETLRAIRDPWRVAASLARNGLAGPSLARVSERPPAPGRWLLKPLASAGGRSIFRAEESAARADASFYYQEFVDGPTLSALYVAAEGRARLLGVARQFQGAPEAPFLYRGGIGPWPVSNATTTRLRLLGEVLAAEFALIGLFGVDFILNDDEPWPIEVNPRYTASVEILELAMGRALLRDHVLACAEGRLPEAFESSASRIVGKRILYARQRLVTPPIAVPGRSADLFAVPSIADVPWPGTTIDTLEPIMTVFATATTAEICAARLDQIEAEWMERLERAGERR</sequence>
<evidence type="ECO:0000313" key="4">
    <source>
        <dbReference type="Proteomes" id="UP000186309"/>
    </source>
</evidence>
<dbReference type="EMBL" id="CP019082">
    <property type="protein sequence ID" value="APW63353.1"/>
    <property type="molecule type" value="Genomic_DNA"/>
</dbReference>
<dbReference type="Gene3D" id="3.30.470.20">
    <property type="entry name" value="ATP-grasp fold, B domain"/>
    <property type="match status" value="1"/>
</dbReference>
<dbReference type="KEGG" id="pbor:BSF38_04917"/>
<reference evidence="4" key="1">
    <citation type="submission" date="2016-12" db="EMBL/GenBank/DDBJ databases">
        <title>Comparative genomics of four Isosphaeraceae planctomycetes: a common pool of plasmids and glycoside hydrolase genes.</title>
        <authorList>
            <person name="Ivanova A."/>
        </authorList>
    </citation>
    <scope>NUCLEOTIDE SEQUENCE [LARGE SCALE GENOMIC DNA]</scope>
    <source>
        <strain evidence="4">PX4</strain>
    </source>
</reference>
<dbReference type="Pfam" id="PF02655">
    <property type="entry name" value="ATP-grasp_3"/>
    <property type="match status" value="1"/>
</dbReference>
<dbReference type="OrthoDB" id="1804072at2"/>
<keyword evidence="1" id="KW-0067">ATP-binding</keyword>
<dbReference type="InterPro" id="IPR003806">
    <property type="entry name" value="ATP-grasp_PylC-type"/>
</dbReference>
<dbReference type="SUPFAM" id="SSF56059">
    <property type="entry name" value="Glutathione synthetase ATP-binding domain-like"/>
    <property type="match status" value="1"/>
</dbReference>
<gene>
    <name evidence="3" type="ORF">BSF38_04917</name>
</gene>
<evidence type="ECO:0000256" key="1">
    <source>
        <dbReference type="PROSITE-ProRule" id="PRU00409"/>
    </source>
</evidence>
<dbReference type="GO" id="GO:0005524">
    <property type="term" value="F:ATP binding"/>
    <property type="evidence" value="ECO:0007669"/>
    <property type="project" value="UniProtKB-UniRule"/>
</dbReference>
<proteinExistence type="predicted"/>
<dbReference type="PROSITE" id="PS50975">
    <property type="entry name" value="ATP_GRASP"/>
    <property type="match status" value="1"/>
</dbReference>
<feature type="domain" description="ATP-grasp" evidence="2">
    <location>
        <begin position="86"/>
        <end position="281"/>
    </location>
</feature>
<evidence type="ECO:0000259" key="2">
    <source>
        <dbReference type="PROSITE" id="PS50975"/>
    </source>
</evidence>